<protein>
    <submittedName>
        <fullName evidence="1">Uncharacterized protein</fullName>
    </submittedName>
</protein>
<feature type="non-terminal residue" evidence="1">
    <location>
        <position position="86"/>
    </location>
</feature>
<accession>C9L7B1</accession>
<proteinExistence type="predicted"/>
<evidence type="ECO:0000313" key="1">
    <source>
        <dbReference type="EMBL" id="EEX21995.1"/>
    </source>
</evidence>
<evidence type="ECO:0000313" key="2">
    <source>
        <dbReference type="Proteomes" id="UP000003755"/>
    </source>
</evidence>
<sequence>MIDELKLYVGEKYKINDCIAVNSPTIGDVISVGENNYFTVLHLLTAIPSDMKAMLWDMGICWMDISDFDFFCLLTRNLTSQDTRVF</sequence>
<dbReference type="EMBL" id="ABYU02000013">
    <property type="protein sequence ID" value="EEX21995.1"/>
    <property type="molecule type" value="Genomic_DNA"/>
</dbReference>
<comment type="caution">
    <text evidence="1">The sequence shown here is derived from an EMBL/GenBank/DDBJ whole genome shotgun (WGS) entry which is preliminary data.</text>
</comment>
<name>C9L7B1_BLAHA</name>
<organism evidence="1 2">
    <name type="scientific">Blautia hansenii DSM 20583</name>
    <dbReference type="NCBI Taxonomy" id="537007"/>
    <lineage>
        <taxon>Bacteria</taxon>
        <taxon>Bacillati</taxon>
        <taxon>Bacillota</taxon>
        <taxon>Clostridia</taxon>
        <taxon>Lachnospirales</taxon>
        <taxon>Lachnospiraceae</taxon>
        <taxon>Blautia</taxon>
    </lineage>
</organism>
<dbReference type="RefSeq" id="WP_003020124.1">
    <property type="nucleotide sequence ID" value="NZ_GG698589.1"/>
</dbReference>
<dbReference type="HOGENOM" id="CLU_2502981_0_0_9"/>
<gene>
    <name evidence="1" type="ORF">BLAHAN_05273</name>
</gene>
<keyword evidence="2" id="KW-1185">Reference proteome</keyword>
<dbReference type="Proteomes" id="UP000003755">
    <property type="component" value="Unassembled WGS sequence"/>
</dbReference>
<dbReference type="STRING" id="537007.BLAHAN_05273"/>
<reference evidence="1" key="1">
    <citation type="submission" date="2009-09" db="EMBL/GenBank/DDBJ databases">
        <authorList>
            <person name="Weinstock G."/>
            <person name="Sodergren E."/>
            <person name="Clifton S."/>
            <person name="Fulton L."/>
            <person name="Fulton B."/>
            <person name="Courtney L."/>
            <person name="Fronick C."/>
            <person name="Harrison M."/>
            <person name="Strong C."/>
            <person name="Farmer C."/>
            <person name="Delahaunty K."/>
            <person name="Markovic C."/>
            <person name="Hall O."/>
            <person name="Minx P."/>
            <person name="Tomlinson C."/>
            <person name="Mitreva M."/>
            <person name="Nelson J."/>
            <person name="Hou S."/>
            <person name="Wollam A."/>
            <person name="Pepin K.H."/>
            <person name="Johnson M."/>
            <person name="Bhonagiri V."/>
            <person name="Nash W.E."/>
            <person name="Warren W."/>
            <person name="Chinwalla A."/>
            <person name="Mardis E.R."/>
            <person name="Wilson R.K."/>
        </authorList>
    </citation>
    <scope>NUCLEOTIDE SEQUENCE [LARGE SCALE GENOMIC DNA]</scope>
    <source>
        <strain evidence="1">DSM 20583</strain>
    </source>
</reference>
<dbReference type="AlphaFoldDB" id="C9L7B1"/>